<evidence type="ECO:0000256" key="5">
    <source>
        <dbReference type="SAM" id="MobiDB-lite"/>
    </source>
</evidence>
<gene>
    <name evidence="8" type="ORF">GCU60_18025</name>
</gene>
<proteinExistence type="predicted"/>
<keyword evidence="1 8" id="KW-0645">Protease</keyword>
<evidence type="ECO:0000313" key="9">
    <source>
        <dbReference type="Proteomes" id="UP000479241"/>
    </source>
</evidence>
<dbReference type="GO" id="GO:0004222">
    <property type="term" value="F:metalloendopeptidase activity"/>
    <property type="evidence" value="ECO:0007669"/>
    <property type="project" value="InterPro"/>
</dbReference>
<keyword evidence="2" id="KW-0479">Metal-binding</keyword>
<dbReference type="GO" id="GO:0031012">
    <property type="term" value="C:extracellular matrix"/>
    <property type="evidence" value="ECO:0007669"/>
    <property type="project" value="InterPro"/>
</dbReference>
<dbReference type="Proteomes" id="UP000479241">
    <property type="component" value="Unassembled WGS sequence"/>
</dbReference>
<dbReference type="EMBL" id="JAAGWG010000037">
    <property type="protein sequence ID" value="NEK87640.1"/>
    <property type="molecule type" value="Genomic_DNA"/>
</dbReference>
<keyword evidence="3" id="KW-0378">Hydrolase</keyword>
<feature type="transmembrane region" description="Helical" evidence="6">
    <location>
        <begin position="70"/>
        <end position="88"/>
    </location>
</feature>
<feature type="compositionally biased region" description="Basic and acidic residues" evidence="5">
    <location>
        <begin position="1"/>
        <end position="11"/>
    </location>
</feature>
<dbReference type="GO" id="GO:0008270">
    <property type="term" value="F:zinc ion binding"/>
    <property type="evidence" value="ECO:0007669"/>
    <property type="project" value="InterPro"/>
</dbReference>
<feature type="region of interest" description="Disordered" evidence="5">
    <location>
        <begin position="98"/>
        <end position="131"/>
    </location>
</feature>
<evidence type="ECO:0000256" key="4">
    <source>
        <dbReference type="ARBA" id="ARBA00022833"/>
    </source>
</evidence>
<dbReference type="Gene3D" id="3.40.390.10">
    <property type="entry name" value="Collagenase (Catalytic Domain)"/>
    <property type="match status" value="1"/>
</dbReference>
<organism evidence="8 9">
    <name type="scientific">Blastococcus saxobsidens</name>
    <dbReference type="NCBI Taxonomy" id="138336"/>
    <lineage>
        <taxon>Bacteria</taxon>
        <taxon>Bacillati</taxon>
        <taxon>Actinomycetota</taxon>
        <taxon>Actinomycetes</taxon>
        <taxon>Geodermatophilales</taxon>
        <taxon>Geodermatophilaceae</taxon>
        <taxon>Blastococcus</taxon>
    </lineage>
</organism>
<keyword evidence="6" id="KW-0472">Membrane</keyword>
<keyword evidence="6" id="KW-1133">Transmembrane helix</keyword>
<feature type="domain" description="Peptidase M10 metallopeptidase" evidence="7">
    <location>
        <begin position="274"/>
        <end position="302"/>
    </location>
</feature>
<keyword evidence="4" id="KW-0862">Zinc</keyword>
<protein>
    <submittedName>
        <fullName evidence="8">Matrixin family metalloprotease</fullName>
    </submittedName>
</protein>
<evidence type="ECO:0000256" key="6">
    <source>
        <dbReference type="SAM" id="Phobius"/>
    </source>
</evidence>
<dbReference type="InterPro" id="IPR001818">
    <property type="entry name" value="Pept_M10_metallopeptidase"/>
</dbReference>
<keyword evidence="6" id="KW-0812">Transmembrane</keyword>
<evidence type="ECO:0000256" key="2">
    <source>
        <dbReference type="ARBA" id="ARBA00022723"/>
    </source>
</evidence>
<evidence type="ECO:0000256" key="1">
    <source>
        <dbReference type="ARBA" id="ARBA00022670"/>
    </source>
</evidence>
<reference evidence="8 9" key="1">
    <citation type="submission" date="2019-12" db="EMBL/GenBank/DDBJ databases">
        <title>the WGS of Blastococcus saxobsidens 67B17.</title>
        <authorList>
            <person name="Jiang Z."/>
        </authorList>
    </citation>
    <scope>NUCLEOTIDE SEQUENCE [LARGE SCALE GENOMIC DNA]</scope>
    <source>
        <strain evidence="8 9">67B17</strain>
    </source>
</reference>
<evidence type="ECO:0000259" key="7">
    <source>
        <dbReference type="Pfam" id="PF00413"/>
    </source>
</evidence>
<keyword evidence="8" id="KW-0482">Metalloprotease</keyword>
<comment type="caution">
    <text evidence="8">The sequence shown here is derived from an EMBL/GenBank/DDBJ whole genome shotgun (WGS) entry which is preliminary data.</text>
</comment>
<dbReference type="GO" id="GO:0006508">
    <property type="term" value="P:proteolysis"/>
    <property type="evidence" value="ECO:0007669"/>
    <property type="project" value="UniProtKB-KW"/>
</dbReference>
<dbReference type="Pfam" id="PF00413">
    <property type="entry name" value="Peptidase_M10"/>
    <property type="match status" value="1"/>
</dbReference>
<accession>A0A6L9W857</accession>
<sequence>MQLERSDEHGGGVDGGAPGRPDALRASPTGRVPQWVLDEAAGRPTADEGWREWTPGEQQPRRRRRRRMRGLLAVLVVLVVALGAAWLANPGLLAGDPPVAQPALPGPPPGQESTEAPLGAPPPAPATGGTHAFVALQPDGTGPVAFDPCRPIHYVIRPDNAPVGGELLLHEAFARVTAATGLQFVYDGATEEPPAEKREPYQPDRYGDRWAPVLVSWQTGEENPDFVGDVAGEAGSHWRSVGTGPQVYVTGGVALDSAFFAELLASPDGYPIARAIVLHEIGHLVGLDHVDDPAQLMFPTASGGILDFSAGDLTGLSALGAGTCVPDL</sequence>
<dbReference type="InterPro" id="IPR024079">
    <property type="entry name" value="MetalloPept_cat_dom_sf"/>
</dbReference>
<evidence type="ECO:0000313" key="8">
    <source>
        <dbReference type="EMBL" id="NEK87640.1"/>
    </source>
</evidence>
<dbReference type="SUPFAM" id="SSF55486">
    <property type="entry name" value="Metalloproteases ('zincins'), catalytic domain"/>
    <property type="match status" value="1"/>
</dbReference>
<name>A0A6L9W857_9ACTN</name>
<feature type="region of interest" description="Disordered" evidence="5">
    <location>
        <begin position="1"/>
        <end position="65"/>
    </location>
</feature>
<dbReference type="AlphaFoldDB" id="A0A6L9W857"/>
<evidence type="ECO:0000256" key="3">
    <source>
        <dbReference type="ARBA" id="ARBA00022801"/>
    </source>
</evidence>